<dbReference type="EMBL" id="BDEQ01000001">
    <property type="protein sequence ID" value="GAT97199.1"/>
    <property type="molecule type" value="Genomic_DNA"/>
</dbReference>
<dbReference type="VEuPathDB" id="AmoebaDB:EHI8A_132120"/>
<dbReference type="VEuPathDB" id="AmoebaDB:KM1_084310"/>
<comment type="caution">
    <text evidence="1">The sequence shown here is derived from an EMBL/GenBank/DDBJ whole genome shotgun (WGS) entry which is preliminary data.</text>
</comment>
<dbReference type="VEuPathDB" id="AmoebaDB:EHI_184490"/>
<evidence type="ECO:0000313" key="1">
    <source>
        <dbReference type="EMBL" id="GAT97199.1"/>
    </source>
</evidence>
<name>A0A5K1VSE4_ENTHI</name>
<reference evidence="1 2" key="1">
    <citation type="submission" date="2016-05" db="EMBL/GenBank/DDBJ databases">
        <title>First whole genome sequencing of Entamoeba histolytica HM1:IMSS-clone-6.</title>
        <authorList>
            <person name="Mukherjee Avik.K."/>
            <person name="Izumyama S."/>
            <person name="Nakada-Tsukui K."/>
            <person name="Nozaki T."/>
        </authorList>
    </citation>
    <scope>NUCLEOTIDE SEQUENCE [LARGE SCALE GENOMIC DNA]</scope>
    <source>
        <strain evidence="1 2">HM1:IMSS clone 6</strain>
    </source>
</reference>
<dbReference type="OMA" id="NCFPSKA"/>
<dbReference type="InterPro" id="IPR016024">
    <property type="entry name" value="ARM-type_fold"/>
</dbReference>
<protein>
    <recommendedName>
        <fullName evidence="3">Adaptor-related protein complex 5 beta subunit</fullName>
    </recommendedName>
</protein>
<gene>
    <name evidence="1" type="ORF">CL6EHI_184490</name>
</gene>
<dbReference type="Proteomes" id="UP000078387">
    <property type="component" value="Unassembled WGS sequence"/>
</dbReference>
<dbReference type="VEuPathDB" id="AmoebaDB:EHI5A_077020"/>
<dbReference type="VEuPathDB" id="AmoebaDB:EHI7A_120600"/>
<dbReference type="Gene3D" id="1.25.10.10">
    <property type="entry name" value="Leucine-rich Repeat Variant"/>
    <property type="match status" value="1"/>
</dbReference>
<dbReference type="InterPro" id="IPR011989">
    <property type="entry name" value="ARM-like"/>
</dbReference>
<organism evidence="1 2">
    <name type="scientific">Entamoeba histolytica</name>
    <dbReference type="NCBI Taxonomy" id="5759"/>
    <lineage>
        <taxon>Eukaryota</taxon>
        <taxon>Amoebozoa</taxon>
        <taxon>Evosea</taxon>
        <taxon>Archamoebae</taxon>
        <taxon>Mastigamoebida</taxon>
        <taxon>Entamoebidae</taxon>
        <taxon>Entamoeba</taxon>
    </lineage>
</organism>
<proteinExistence type="predicted"/>
<dbReference type="SUPFAM" id="SSF48371">
    <property type="entry name" value="ARM repeat"/>
    <property type="match status" value="1"/>
</dbReference>
<dbReference type="AlphaFoldDB" id="A0A5K1VSE4"/>
<evidence type="ECO:0008006" key="3">
    <source>
        <dbReference type="Google" id="ProtNLM"/>
    </source>
</evidence>
<evidence type="ECO:0000313" key="2">
    <source>
        <dbReference type="Proteomes" id="UP000078387"/>
    </source>
</evidence>
<accession>A0A5K1VSE4</accession>
<sequence length="501" mass="57398">MSVNYRNFVLALQDCVTETENVLLCQKIDQLFDENQNNTFVLTELLQELLIMNTLSYSVENHKFFIIAQASKTGFMRISTTTLLNIFSSYDESYLLLHTNTIQKSLTHPFSNALNTLCALRTLKLYINQSSYPTYLNWCLGILNKAPQRPSNESSVLRQTLGTLPLFLPYLTPQQQTHLYHETIKLLQLKNSIILEAVVAVLTHFANTTTIDMLDCIELLLPLLSKLLRCKPIGQIQNVSYPFLISNILRLLYKFPSLNKGYELMKEIVERFAHQLTNGITFTLLFDCLKCIQKHFPLNMPQLEIFALDTLLTSDNSLFHRAYLKIISLSSQYIEHEQPQILKLYFGNDPLTSLEAFKLLFPQSMPIVQLPQNLSVLNDYTKSKFSEASIHFIDRFQQPLNPDSIISILNCFPSKTLLNHVVDFPLKESSPIISPSNSISQMYCTIHNIKIPFSSEQTTLLLLTLKSESKTSFPLALPLNNISLEMKQRLHEYKALQTDPS</sequence>